<evidence type="ECO:0000313" key="5">
    <source>
        <dbReference type="Proteomes" id="UP000319449"/>
    </source>
</evidence>
<keyword evidence="5" id="KW-1185">Reference proteome</keyword>
<dbReference type="InterPro" id="IPR049517">
    <property type="entry name" value="ACX-like_C"/>
</dbReference>
<sequence length="681" mass="73737">MKYRVAIDTGGTNTDAFIFNEENGTSFIAKVPSTPKNPAVAITDAIKAAGLKAAEIKLITHGTTVATNALIERNFPKTAMITTSGFRDVVEICDGTKQELWDAYQDKPASYIRRRDRFEVTERVDYNGNVVTPLDREQARSVAERISKLGYQAVCICFINSYVNSDHEQAMKSILEDFLPGGTYVCTSSETIPEMLEHPRFSTAMINAVLGPCIVNYVRDLEGRLKEMGYRGDLLILHSGGGVLTAKGTARFPSRLASSGIVAGAIAGAHIAKQAGFLNAISFDMGGTSTDVALTYKGELKTANSWQVEYGYPIMFPSVEVLTIGAGGGSIAWIDAGGSLRNGPQSAGADPGPACYGKGGEEATNTDANLVLGRLSSSLLGGRLQLDLKASKQVIANKMVGPLNMELATAASAMLKVAEANMANAIRLISVGRGYDPRDFALVAFGGAGPLHGAYLAQELEIPTVIFPRYPGIASAMGCLLVDIRHDSSQMYLGRVQDANLIQLAHSFESMEEEARDHLHEEGVAPENMRFVRQLDMRYMGQWRTLTVPVDLSDTENGLQEALKKFHSEHERAYSYSDPSRDVEIFALKLVTQGIIPKPTMPKVRVTGDAERALTGSRQVYFDEAGGYVETPVYNREELLPGARIMGPAVVEQLDSTVVLPPETSSVVDPYLNIITNFIRG</sequence>
<accession>A0A562VPN2</accession>
<dbReference type="InterPro" id="IPR002821">
    <property type="entry name" value="Hydantoinase_A"/>
</dbReference>
<dbReference type="PANTHER" id="PTHR11365">
    <property type="entry name" value="5-OXOPROLINASE RELATED"/>
    <property type="match status" value="1"/>
</dbReference>
<dbReference type="GO" id="GO:0017168">
    <property type="term" value="F:5-oxoprolinase (ATP-hydrolyzing) activity"/>
    <property type="evidence" value="ECO:0007669"/>
    <property type="project" value="TreeGrafter"/>
</dbReference>
<dbReference type="Proteomes" id="UP000319449">
    <property type="component" value="Unassembled WGS sequence"/>
</dbReference>
<organism evidence="4 5">
    <name type="scientific">Geobacter argillaceus</name>
    <dbReference type="NCBI Taxonomy" id="345631"/>
    <lineage>
        <taxon>Bacteria</taxon>
        <taxon>Pseudomonadati</taxon>
        <taxon>Thermodesulfobacteriota</taxon>
        <taxon>Desulfuromonadia</taxon>
        <taxon>Geobacterales</taxon>
        <taxon>Geobacteraceae</taxon>
        <taxon>Geobacter</taxon>
    </lineage>
</organism>
<feature type="domain" description="Hydantoinase A/oxoprolinase" evidence="1">
    <location>
        <begin position="200"/>
        <end position="487"/>
    </location>
</feature>
<dbReference type="InterPro" id="IPR008040">
    <property type="entry name" value="Hydant_A_N"/>
</dbReference>
<protein>
    <submittedName>
        <fullName evidence="4">N-methylhydantoinase A</fullName>
    </submittedName>
</protein>
<comment type="caution">
    <text evidence="4">The sequence shown here is derived from an EMBL/GenBank/DDBJ whole genome shotgun (WGS) entry which is preliminary data.</text>
</comment>
<gene>
    <name evidence="4" type="ORF">JN12_01350</name>
</gene>
<dbReference type="GO" id="GO:0006749">
    <property type="term" value="P:glutathione metabolic process"/>
    <property type="evidence" value="ECO:0007669"/>
    <property type="project" value="TreeGrafter"/>
</dbReference>
<evidence type="ECO:0000259" key="3">
    <source>
        <dbReference type="Pfam" id="PF19278"/>
    </source>
</evidence>
<dbReference type="OrthoDB" id="9759608at2"/>
<dbReference type="GO" id="GO:0005829">
    <property type="term" value="C:cytosol"/>
    <property type="evidence" value="ECO:0007669"/>
    <property type="project" value="TreeGrafter"/>
</dbReference>
<reference evidence="4 5" key="1">
    <citation type="submission" date="2019-07" db="EMBL/GenBank/DDBJ databases">
        <title>Genomic Encyclopedia of Archaeal and Bacterial Type Strains, Phase II (KMG-II): from individual species to whole genera.</title>
        <authorList>
            <person name="Goeker M."/>
        </authorList>
    </citation>
    <scope>NUCLEOTIDE SEQUENCE [LARGE SCALE GENOMIC DNA]</scope>
    <source>
        <strain evidence="4 5">ATCC BAA-1139</strain>
    </source>
</reference>
<dbReference type="Pfam" id="PF05378">
    <property type="entry name" value="Hydant_A_N"/>
    <property type="match status" value="1"/>
</dbReference>
<evidence type="ECO:0000259" key="2">
    <source>
        <dbReference type="Pfam" id="PF05378"/>
    </source>
</evidence>
<name>A0A562VPN2_9BACT</name>
<dbReference type="SUPFAM" id="SSF53067">
    <property type="entry name" value="Actin-like ATPase domain"/>
    <property type="match status" value="1"/>
</dbReference>
<proteinExistence type="predicted"/>
<dbReference type="PANTHER" id="PTHR11365:SF23">
    <property type="entry name" value="HYPOTHETICAL 5-OXOPROLINASE (EUROFUNG)-RELATED"/>
    <property type="match status" value="1"/>
</dbReference>
<dbReference type="AlphaFoldDB" id="A0A562VPN2"/>
<dbReference type="InterPro" id="IPR045079">
    <property type="entry name" value="Oxoprolinase-like"/>
</dbReference>
<dbReference type="Pfam" id="PF01968">
    <property type="entry name" value="Hydantoinase_A"/>
    <property type="match status" value="1"/>
</dbReference>
<feature type="domain" description="Acetophenone carboxylase-like C-terminal" evidence="3">
    <location>
        <begin position="502"/>
        <end position="670"/>
    </location>
</feature>
<dbReference type="RefSeq" id="WP_145020120.1">
    <property type="nucleotide sequence ID" value="NZ_VLLN01000006.1"/>
</dbReference>
<evidence type="ECO:0000313" key="4">
    <source>
        <dbReference type="EMBL" id="TWJ19860.1"/>
    </source>
</evidence>
<feature type="domain" description="Hydantoinase/oxoprolinase N-terminal" evidence="2">
    <location>
        <begin position="4"/>
        <end position="177"/>
    </location>
</feature>
<dbReference type="InterPro" id="IPR043129">
    <property type="entry name" value="ATPase_NBD"/>
</dbReference>
<dbReference type="EMBL" id="VLLN01000006">
    <property type="protein sequence ID" value="TWJ19860.1"/>
    <property type="molecule type" value="Genomic_DNA"/>
</dbReference>
<dbReference type="Pfam" id="PF19278">
    <property type="entry name" value="Hydant_A_C"/>
    <property type="match status" value="1"/>
</dbReference>
<evidence type="ECO:0000259" key="1">
    <source>
        <dbReference type="Pfam" id="PF01968"/>
    </source>
</evidence>